<dbReference type="PANTHER" id="PTHR46060:SF1">
    <property type="entry name" value="MARINER MOS1 TRANSPOSASE-LIKE PROTEIN"/>
    <property type="match status" value="1"/>
</dbReference>
<keyword evidence="3" id="KW-1185">Reference proteome</keyword>
<evidence type="ECO:0000259" key="1">
    <source>
        <dbReference type="Pfam" id="PF17906"/>
    </source>
</evidence>
<dbReference type="PANTHER" id="PTHR46060">
    <property type="entry name" value="MARINER MOS1 TRANSPOSASE-LIKE PROTEIN"/>
    <property type="match status" value="1"/>
</dbReference>
<feature type="domain" description="Mos1 transposase HTH" evidence="1">
    <location>
        <begin position="8"/>
        <end position="52"/>
    </location>
</feature>
<dbReference type="EMBL" id="KQ976730">
    <property type="protein sequence ID" value="KYM76390.1"/>
    <property type="molecule type" value="Genomic_DNA"/>
</dbReference>
<dbReference type="InterPro" id="IPR041426">
    <property type="entry name" value="Mos1_HTH"/>
</dbReference>
<dbReference type="InterPro" id="IPR052709">
    <property type="entry name" value="Transposase-MT_Hybrid"/>
</dbReference>
<organism evidence="2 3">
    <name type="scientific">Atta colombica</name>
    <dbReference type="NCBI Taxonomy" id="520822"/>
    <lineage>
        <taxon>Eukaryota</taxon>
        <taxon>Metazoa</taxon>
        <taxon>Ecdysozoa</taxon>
        <taxon>Arthropoda</taxon>
        <taxon>Hexapoda</taxon>
        <taxon>Insecta</taxon>
        <taxon>Pterygota</taxon>
        <taxon>Neoptera</taxon>
        <taxon>Endopterygota</taxon>
        <taxon>Hymenoptera</taxon>
        <taxon>Apocrita</taxon>
        <taxon>Aculeata</taxon>
        <taxon>Formicoidea</taxon>
        <taxon>Formicidae</taxon>
        <taxon>Myrmicinae</taxon>
        <taxon>Atta</taxon>
    </lineage>
</organism>
<gene>
    <name evidence="2" type="ORF">ALC53_13103</name>
</gene>
<accession>A0A151HY36</accession>
<name>A0A151HY36_9HYME</name>
<dbReference type="AlphaFoldDB" id="A0A151HY36"/>
<sequence>MSDFVEQRSCIKFCLRNEISAAETLRMLQKAFGDQAMSQKNVYKWYKQFKEGRESVEDEKIALDDHQHQLMNNEIKTESLRALKATPKIDFNNCFEDWKKHWQKCIVARGEYFEGDEIDLEE</sequence>
<evidence type="ECO:0000313" key="2">
    <source>
        <dbReference type="EMBL" id="KYM76390.1"/>
    </source>
</evidence>
<evidence type="ECO:0000313" key="3">
    <source>
        <dbReference type="Proteomes" id="UP000078540"/>
    </source>
</evidence>
<dbReference type="Proteomes" id="UP000078540">
    <property type="component" value="Unassembled WGS sequence"/>
</dbReference>
<protein>
    <recommendedName>
        <fullName evidence="1">Mos1 transposase HTH domain-containing protein</fullName>
    </recommendedName>
</protein>
<reference evidence="2 3" key="1">
    <citation type="submission" date="2015-09" db="EMBL/GenBank/DDBJ databases">
        <title>Atta colombica WGS genome.</title>
        <authorList>
            <person name="Nygaard S."/>
            <person name="Hu H."/>
            <person name="Boomsma J."/>
            <person name="Zhang G."/>
        </authorList>
    </citation>
    <scope>NUCLEOTIDE SEQUENCE [LARGE SCALE GENOMIC DNA]</scope>
    <source>
        <strain evidence="2">Treedump-2</strain>
        <tissue evidence="2">Whole body</tissue>
    </source>
</reference>
<proteinExistence type="predicted"/>
<dbReference type="Gene3D" id="1.10.10.1450">
    <property type="match status" value="1"/>
</dbReference>
<dbReference type="Pfam" id="PF17906">
    <property type="entry name" value="HTH_48"/>
    <property type="match status" value="1"/>
</dbReference>